<dbReference type="SMART" id="SM00408">
    <property type="entry name" value="IGc2"/>
    <property type="match status" value="3"/>
</dbReference>
<reference evidence="6" key="2">
    <citation type="journal article" date="2020" name="BMC">
        <title>Leishmania infection induces a limited differential gene expression in the sand fly midgut.</title>
        <authorList>
            <person name="Coutinho-Abreu I.V."/>
            <person name="Serafim T.D."/>
            <person name="Meneses C."/>
            <person name="Kamhawi S."/>
            <person name="Oliveira F."/>
            <person name="Valenzuela J.G."/>
        </authorList>
    </citation>
    <scope>NUCLEOTIDE SEQUENCE</scope>
    <source>
        <strain evidence="6">Jacobina</strain>
        <tissue evidence="6">Midgut</tissue>
    </source>
</reference>
<evidence type="ECO:0000256" key="4">
    <source>
        <dbReference type="SAM" id="SignalP"/>
    </source>
</evidence>
<evidence type="ECO:0000313" key="6">
    <source>
        <dbReference type="EMBL" id="MBC1174760.1"/>
    </source>
</evidence>
<dbReference type="InterPro" id="IPR036179">
    <property type="entry name" value="Ig-like_dom_sf"/>
</dbReference>
<dbReference type="InterPro" id="IPR003599">
    <property type="entry name" value="Ig_sub"/>
</dbReference>
<protein>
    <submittedName>
        <fullName evidence="6">Putative neural cell adhesion molecule l1</fullName>
    </submittedName>
</protein>
<keyword evidence="3" id="KW-0393">Immunoglobulin domain</keyword>
<dbReference type="Pfam" id="PF07679">
    <property type="entry name" value="I-set"/>
    <property type="match status" value="2"/>
</dbReference>
<dbReference type="PROSITE" id="PS50835">
    <property type="entry name" value="IG_LIKE"/>
    <property type="match status" value="3"/>
</dbReference>
<feature type="chain" id="PRO_5044555318" evidence="4">
    <location>
        <begin position="21"/>
        <end position="476"/>
    </location>
</feature>
<feature type="domain" description="Ig-like" evidence="5">
    <location>
        <begin position="336"/>
        <end position="440"/>
    </location>
</feature>
<evidence type="ECO:0000256" key="3">
    <source>
        <dbReference type="ARBA" id="ARBA00023319"/>
    </source>
</evidence>
<keyword evidence="2" id="KW-1015">Disulfide bond</keyword>
<dbReference type="VEuPathDB" id="VectorBase:LLONM1_002014"/>
<evidence type="ECO:0000259" key="5">
    <source>
        <dbReference type="PROSITE" id="PS50835"/>
    </source>
</evidence>
<dbReference type="Pfam" id="PF13895">
    <property type="entry name" value="Ig_2"/>
    <property type="match status" value="1"/>
</dbReference>
<dbReference type="GO" id="GO:0043025">
    <property type="term" value="C:neuronal cell body"/>
    <property type="evidence" value="ECO:0007669"/>
    <property type="project" value="TreeGrafter"/>
</dbReference>
<dbReference type="AlphaFoldDB" id="A0A1B0CIY6"/>
<dbReference type="EMBL" id="AJWK01013904">
    <property type="status" value="NOT_ANNOTATED_CDS"/>
    <property type="molecule type" value="Genomic_DNA"/>
</dbReference>
<dbReference type="CDD" id="cd00096">
    <property type="entry name" value="Ig"/>
    <property type="match status" value="1"/>
</dbReference>
<name>A0A1B0CIY6_LUTLO</name>
<evidence type="ECO:0000256" key="1">
    <source>
        <dbReference type="ARBA" id="ARBA00022729"/>
    </source>
</evidence>
<dbReference type="EMBL" id="GITU01006057">
    <property type="protein sequence ID" value="MBC1174760.1"/>
    <property type="molecule type" value="Transcribed_RNA"/>
</dbReference>
<dbReference type="Proteomes" id="UP000092461">
    <property type="component" value="Unassembled WGS sequence"/>
</dbReference>
<dbReference type="PANTHER" id="PTHR45080">
    <property type="entry name" value="CONTACTIN 5"/>
    <property type="match status" value="1"/>
</dbReference>
<dbReference type="GO" id="GO:0050808">
    <property type="term" value="P:synapse organization"/>
    <property type="evidence" value="ECO:0007669"/>
    <property type="project" value="TreeGrafter"/>
</dbReference>
<dbReference type="InterPro" id="IPR013098">
    <property type="entry name" value="Ig_I-set"/>
</dbReference>
<dbReference type="InterPro" id="IPR013783">
    <property type="entry name" value="Ig-like_fold"/>
</dbReference>
<dbReference type="InterPro" id="IPR003598">
    <property type="entry name" value="Ig_sub2"/>
</dbReference>
<dbReference type="SUPFAM" id="SSF48726">
    <property type="entry name" value="Immunoglobulin"/>
    <property type="match status" value="3"/>
</dbReference>
<dbReference type="SMART" id="SM00409">
    <property type="entry name" value="IG"/>
    <property type="match status" value="3"/>
</dbReference>
<dbReference type="GO" id="GO:0007156">
    <property type="term" value="P:homophilic cell adhesion via plasma membrane adhesion molecules"/>
    <property type="evidence" value="ECO:0007669"/>
    <property type="project" value="TreeGrafter"/>
</dbReference>
<reference evidence="7" key="3">
    <citation type="submission" date="2020-05" db="UniProtKB">
        <authorList>
            <consortium name="EnsemblMetazoa"/>
        </authorList>
    </citation>
    <scope>IDENTIFICATION</scope>
    <source>
        <strain evidence="7">Jacobina</strain>
    </source>
</reference>
<dbReference type="PANTHER" id="PTHR45080:SF8">
    <property type="entry name" value="IG-LIKE DOMAIN-CONTAINING PROTEIN"/>
    <property type="match status" value="1"/>
</dbReference>
<evidence type="ECO:0000313" key="8">
    <source>
        <dbReference type="Proteomes" id="UP000092461"/>
    </source>
</evidence>
<keyword evidence="1 4" id="KW-0732">Signal</keyword>
<dbReference type="InterPro" id="IPR007110">
    <property type="entry name" value="Ig-like_dom"/>
</dbReference>
<reference evidence="8" key="1">
    <citation type="submission" date="2012-05" db="EMBL/GenBank/DDBJ databases">
        <title>Whole Genome Assembly of Lutzomyia longipalpis.</title>
        <authorList>
            <person name="Richards S."/>
            <person name="Qu C."/>
            <person name="Dillon R."/>
            <person name="Worley K."/>
            <person name="Scherer S."/>
            <person name="Batterton M."/>
            <person name="Taylor A."/>
            <person name="Hawes A."/>
            <person name="Hernandez B."/>
            <person name="Kovar C."/>
            <person name="Mandapat C."/>
            <person name="Pham C."/>
            <person name="Qu C."/>
            <person name="Jing C."/>
            <person name="Bess C."/>
            <person name="Bandaranaike D."/>
            <person name="Ngo D."/>
            <person name="Ongeri F."/>
            <person name="Arias F."/>
            <person name="Lara F."/>
            <person name="Weissenberger G."/>
            <person name="Kamau G."/>
            <person name="Han H."/>
            <person name="Shen H."/>
            <person name="Dinh H."/>
            <person name="Khalil I."/>
            <person name="Jones J."/>
            <person name="Shafer J."/>
            <person name="Jayaseelan J."/>
            <person name="Quiroz J."/>
            <person name="Blankenburg K."/>
            <person name="Nguyen L."/>
            <person name="Jackson L."/>
            <person name="Francisco L."/>
            <person name="Tang L.-Y."/>
            <person name="Pu L.-L."/>
            <person name="Perales L."/>
            <person name="Lorensuhewa L."/>
            <person name="Munidasa M."/>
            <person name="Coyle M."/>
            <person name="Taylor M."/>
            <person name="Puazo M."/>
            <person name="Firestine M."/>
            <person name="Scheel M."/>
            <person name="Javaid M."/>
            <person name="Wang M."/>
            <person name="Li M."/>
            <person name="Tabassum N."/>
            <person name="Saada N."/>
            <person name="Osuji N."/>
            <person name="Aqrawi P."/>
            <person name="Fu Q."/>
            <person name="Thornton R."/>
            <person name="Raj R."/>
            <person name="Goodspeed R."/>
            <person name="Mata R."/>
            <person name="Najjar R."/>
            <person name="Gubbala S."/>
            <person name="Lee S."/>
            <person name="Denson S."/>
            <person name="Patil S."/>
            <person name="Macmil S."/>
            <person name="Qi S."/>
            <person name="Matskevitch T."/>
            <person name="Palculict T."/>
            <person name="Mathew T."/>
            <person name="Vee V."/>
            <person name="Velamala V."/>
            <person name="Korchina V."/>
            <person name="Cai W."/>
            <person name="Liu W."/>
            <person name="Dai W."/>
            <person name="Zou X."/>
            <person name="Zhu Y."/>
            <person name="Zhang Y."/>
            <person name="Wu Y.-Q."/>
            <person name="Xin Y."/>
            <person name="Nazarath L."/>
            <person name="Kovar C."/>
            <person name="Han Y."/>
            <person name="Muzny D."/>
            <person name="Gibbs R."/>
        </authorList>
    </citation>
    <scope>NUCLEOTIDE SEQUENCE [LARGE SCALE GENOMIC DNA]</scope>
    <source>
        <strain evidence="8">Jacobina</strain>
    </source>
</reference>
<keyword evidence="8" id="KW-1185">Reference proteome</keyword>
<dbReference type="Gene3D" id="2.60.40.10">
    <property type="entry name" value="Immunoglobulins"/>
    <property type="match status" value="3"/>
</dbReference>
<evidence type="ECO:0000313" key="7">
    <source>
        <dbReference type="EnsemblMetazoa" id="LLOJ004419-PA"/>
    </source>
</evidence>
<sequence length="476" mass="53881">MNFLQLLLLLVGVVASVAVARHQVTHVRGDNRRNEVIVWCYITAKPPMKLSWKSGDHKILSVNVKVGQLPMESEWNIVESGKLYPQRDFVRQPGKFYGMLKRRKDDFAFALVIPTAAPGLRKSGNFICEVGNSPPVSNGTLSVGFEPALIRERLLKLNNSENFVLEGHPFELNCPFDGDPQPQVSWKIPKSASSGVKYEENGQRLKISAMKRSFSGDYECFVKNIHGKAKMRFSLKLGESPKLLDSSKYDRVLESFVQYLVVPIDKRITLRCPVSGKPEPKICWYRRDSKRLKATSSSIKIRAPKNRNSTFFSCMAWNEFGQTEKMFYIFREGKIPIFRRADVKRNISAYVGEELQLDCSTYGIPVPEIKWFKDERVLMEKKDILRIPSVQRSSLVAVQSHSFGAFALVGTPRIDTFMGTFRCVAKPAGQRHSYDPIVLTQICLIVQSLKYIPEHSSISSHSPVALFIIIPVSQAS</sequence>
<dbReference type="InterPro" id="IPR050958">
    <property type="entry name" value="Cell_Adh-Cytoskel_Orgn"/>
</dbReference>
<dbReference type="GO" id="GO:0008046">
    <property type="term" value="F:axon guidance receptor activity"/>
    <property type="evidence" value="ECO:0007669"/>
    <property type="project" value="TreeGrafter"/>
</dbReference>
<feature type="signal peptide" evidence="4">
    <location>
        <begin position="1"/>
        <end position="20"/>
    </location>
</feature>
<dbReference type="EnsemblMetazoa" id="LLOJ004419-RA">
    <property type="protein sequence ID" value="LLOJ004419-PA"/>
    <property type="gene ID" value="LLOJ004419"/>
</dbReference>
<dbReference type="VEuPathDB" id="VectorBase:LLOJ004419"/>
<dbReference type="GO" id="GO:0005886">
    <property type="term" value="C:plasma membrane"/>
    <property type="evidence" value="ECO:0007669"/>
    <property type="project" value="TreeGrafter"/>
</dbReference>
<dbReference type="GO" id="GO:0030424">
    <property type="term" value="C:axon"/>
    <property type="evidence" value="ECO:0007669"/>
    <property type="project" value="TreeGrafter"/>
</dbReference>
<proteinExistence type="predicted"/>
<feature type="domain" description="Ig-like" evidence="5">
    <location>
        <begin position="241"/>
        <end position="316"/>
    </location>
</feature>
<accession>A0A1B0CIY6</accession>
<feature type="domain" description="Ig-like" evidence="5">
    <location>
        <begin position="147"/>
        <end position="238"/>
    </location>
</feature>
<evidence type="ECO:0000256" key="2">
    <source>
        <dbReference type="ARBA" id="ARBA00023157"/>
    </source>
</evidence>
<organism evidence="7 8">
    <name type="scientific">Lutzomyia longipalpis</name>
    <name type="common">Sand fly</name>
    <dbReference type="NCBI Taxonomy" id="7200"/>
    <lineage>
        <taxon>Eukaryota</taxon>
        <taxon>Metazoa</taxon>
        <taxon>Ecdysozoa</taxon>
        <taxon>Arthropoda</taxon>
        <taxon>Hexapoda</taxon>
        <taxon>Insecta</taxon>
        <taxon>Pterygota</taxon>
        <taxon>Neoptera</taxon>
        <taxon>Endopterygota</taxon>
        <taxon>Diptera</taxon>
        <taxon>Nematocera</taxon>
        <taxon>Psychodoidea</taxon>
        <taxon>Psychodidae</taxon>
        <taxon>Lutzomyia</taxon>
        <taxon>Lutzomyia</taxon>
    </lineage>
</organism>